<dbReference type="Pfam" id="PF00266">
    <property type="entry name" value="Aminotran_5"/>
    <property type="match status" value="1"/>
</dbReference>
<name>A0AAJ1U5W7_9ACTN</name>
<evidence type="ECO:0000256" key="9">
    <source>
        <dbReference type="ARBA" id="ARBA00050776"/>
    </source>
</evidence>
<dbReference type="EC" id="2.8.1.7" evidence="3"/>
<evidence type="ECO:0000256" key="3">
    <source>
        <dbReference type="ARBA" id="ARBA00012239"/>
    </source>
</evidence>
<dbReference type="InterPro" id="IPR015422">
    <property type="entry name" value="PyrdxlP-dep_Trfase_small"/>
</dbReference>
<dbReference type="InterPro" id="IPR020578">
    <property type="entry name" value="Aminotrans_V_PyrdxlP_BS"/>
</dbReference>
<protein>
    <recommendedName>
        <fullName evidence="3">cysteine desulfurase</fullName>
        <ecNumber evidence="3">2.8.1.7</ecNumber>
    </recommendedName>
</protein>
<comment type="caution">
    <text evidence="12">The sequence shown here is derived from an EMBL/GenBank/DDBJ whole genome shotgun (WGS) entry which is preliminary data.</text>
</comment>
<comment type="similarity">
    <text evidence="2">Belongs to the class-V pyridoxal-phosphate-dependent aminotransferase family. NifS/IscS subfamily.</text>
</comment>
<evidence type="ECO:0000256" key="8">
    <source>
        <dbReference type="ARBA" id="ARBA00023014"/>
    </source>
</evidence>
<reference evidence="12" key="1">
    <citation type="submission" date="2023-07" db="EMBL/GenBank/DDBJ databases">
        <title>Functional and genomic diversity of the sorghum phyllosphere microbiome.</title>
        <authorList>
            <person name="Shade A."/>
        </authorList>
    </citation>
    <scope>NUCLEOTIDE SEQUENCE</scope>
    <source>
        <strain evidence="12">SORGH_AS_1067</strain>
    </source>
</reference>
<dbReference type="GO" id="GO:0046872">
    <property type="term" value="F:metal ion binding"/>
    <property type="evidence" value="ECO:0007669"/>
    <property type="project" value="UniProtKB-KW"/>
</dbReference>
<dbReference type="SUPFAM" id="SSF53383">
    <property type="entry name" value="PLP-dependent transferases"/>
    <property type="match status" value="1"/>
</dbReference>
<feature type="domain" description="Aminotransferase class V" evidence="11">
    <location>
        <begin position="15"/>
        <end position="380"/>
    </location>
</feature>
<keyword evidence="7" id="KW-0408">Iron</keyword>
<evidence type="ECO:0000256" key="2">
    <source>
        <dbReference type="ARBA" id="ARBA00006490"/>
    </source>
</evidence>
<keyword evidence="8" id="KW-0411">Iron-sulfur</keyword>
<dbReference type="Gene3D" id="3.90.1150.10">
    <property type="entry name" value="Aspartate Aminotransferase, domain 1"/>
    <property type="match status" value="1"/>
</dbReference>
<dbReference type="GO" id="GO:0051536">
    <property type="term" value="F:iron-sulfur cluster binding"/>
    <property type="evidence" value="ECO:0007669"/>
    <property type="project" value="UniProtKB-KW"/>
</dbReference>
<dbReference type="InterPro" id="IPR000192">
    <property type="entry name" value="Aminotrans_V_dom"/>
</dbReference>
<comment type="cofactor">
    <cofactor evidence="1 10">
        <name>pyridoxal 5'-phosphate</name>
        <dbReference type="ChEBI" id="CHEBI:597326"/>
    </cofactor>
</comment>
<dbReference type="Proteomes" id="UP001239215">
    <property type="component" value="Unassembled WGS sequence"/>
</dbReference>
<comment type="catalytic activity">
    <reaction evidence="9">
        <text>(sulfur carrier)-H + L-cysteine = (sulfur carrier)-SH + L-alanine</text>
        <dbReference type="Rhea" id="RHEA:43892"/>
        <dbReference type="Rhea" id="RHEA-COMP:14737"/>
        <dbReference type="Rhea" id="RHEA-COMP:14739"/>
        <dbReference type="ChEBI" id="CHEBI:29917"/>
        <dbReference type="ChEBI" id="CHEBI:35235"/>
        <dbReference type="ChEBI" id="CHEBI:57972"/>
        <dbReference type="ChEBI" id="CHEBI:64428"/>
        <dbReference type="EC" id="2.8.1.7"/>
    </reaction>
</comment>
<dbReference type="Gene3D" id="1.10.260.50">
    <property type="match status" value="1"/>
</dbReference>
<dbReference type="PIRSF" id="PIRSF005572">
    <property type="entry name" value="NifS"/>
    <property type="match status" value="1"/>
</dbReference>
<keyword evidence="5" id="KW-0479">Metal-binding</keyword>
<dbReference type="InterPro" id="IPR016454">
    <property type="entry name" value="Cysteine_dSase"/>
</dbReference>
<sequence length="399" mass="41299">MAASRRTLVRAMPAYLDHAATSPLRPQARDALLAHLGATGNPASLHGAGRDARRVLEESRESVAESLGCRPSEVVFTSGGTESDNLAIKGAYRARRAGDPARRRVLVSAVEHHAVLHAAAWLEQREDARVELLPVDAEGRVLPDALEAALAGDDVAVVSVMWANNETGVLQPVERLAALCRAHGVPFHTDAVQAVGAVPVSFAESGVDLLTATAHKVGGPHGVGVLLVRRGIQVAPLLHGGGQERDLRSGTVGVPAIAGLAAAYEIAVKEQAAAALRLEALRDRLVEGVRDLVPGVVVHGGGADRLPGIANLGFGGCEGDSLLMLLDAQGVEVSTGSACSAGVPQPSHVLLAMGIDEQEAREALRVSLGHSSTEADVDAFLAAIGPAVERAGAARRVRR</sequence>
<evidence type="ECO:0000256" key="4">
    <source>
        <dbReference type="ARBA" id="ARBA00022679"/>
    </source>
</evidence>
<keyword evidence="4 12" id="KW-0808">Transferase</keyword>
<gene>
    <name evidence="12" type="ORF">QE405_002355</name>
</gene>
<dbReference type="EMBL" id="JAUTAN010000001">
    <property type="protein sequence ID" value="MDQ1105071.1"/>
    <property type="molecule type" value="Genomic_DNA"/>
</dbReference>
<evidence type="ECO:0000256" key="10">
    <source>
        <dbReference type="RuleBase" id="RU004504"/>
    </source>
</evidence>
<dbReference type="PANTHER" id="PTHR11601:SF34">
    <property type="entry name" value="CYSTEINE DESULFURASE"/>
    <property type="match status" value="1"/>
</dbReference>
<evidence type="ECO:0000256" key="5">
    <source>
        <dbReference type="ARBA" id="ARBA00022723"/>
    </source>
</evidence>
<dbReference type="AlphaFoldDB" id="A0AAJ1U5W7"/>
<dbReference type="PROSITE" id="PS00595">
    <property type="entry name" value="AA_TRANSFER_CLASS_5"/>
    <property type="match status" value="1"/>
</dbReference>
<dbReference type="Gene3D" id="3.40.640.10">
    <property type="entry name" value="Type I PLP-dependent aspartate aminotransferase-like (Major domain)"/>
    <property type="match status" value="1"/>
</dbReference>
<evidence type="ECO:0000256" key="6">
    <source>
        <dbReference type="ARBA" id="ARBA00022898"/>
    </source>
</evidence>
<evidence type="ECO:0000313" key="13">
    <source>
        <dbReference type="Proteomes" id="UP001239215"/>
    </source>
</evidence>
<proteinExistence type="inferred from homology"/>
<keyword evidence="6" id="KW-0663">Pyridoxal phosphate</keyword>
<evidence type="ECO:0000259" key="11">
    <source>
        <dbReference type="Pfam" id="PF00266"/>
    </source>
</evidence>
<dbReference type="FunFam" id="3.40.640.10:FF:000084">
    <property type="entry name" value="IscS-like cysteine desulfurase"/>
    <property type="match status" value="1"/>
</dbReference>
<dbReference type="PANTHER" id="PTHR11601">
    <property type="entry name" value="CYSTEINE DESULFURYLASE FAMILY MEMBER"/>
    <property type="match status" value="1"/>
</dbReference>
<dbReference type="InterPro" id="IPR015424">
    <property type="entry name" value="PyrdxlP-dep_Trfase"/>
</dbReference>
<evidence type="ECO:0000256" key="7">
    <source>
        <dbReference type="ARBA" id="ARBA00023004"/>
    </source>
</evidence>
<accession>A0AAJ1U5W7</accession>
<dbReference type="GO" id="GO:0031071">
    <property type="term" value="F:cysteine desulfurase activity"/>
    <property type="evidence" value="ECO:0007669"/>
    <property type="project" value="UniProtKB-EC"/>
</dbReference>
<evidence type="ECO:0000313" key="12">
    <source>
        <dbReference type="EMBL" id="MDQ1105071.1"/>
    </source>
</evidence>
<organism evidence="12 13">
    <name type="scientific">Nocardioides zeae</name>
    <dbReference type="NCBI Taxonomy" id="1457234"/>
    <lineage>
        <taxon>Bacteria</taxon>
        <taxon>Bacillati</taxon>
        <taxon>Actinomycetota</taxon>
        <taxon>Actinomycetes</taxon>
        <taxon>Propionibacteriales</taxon>
        <taxon>Nocardioidaceae</taxon>
        <taxon>Nocardioides</taxon>
    </lineage>
</organism>
<dbReference type="InterPro" id="IPR015421">
    <property type="entry name" value="PyrdxlP-dep_Trfase_major"/>
</dbReference>
<evidence type="ECO:0000256" key="1">
    <source>
        <dbReference type="ARBA" id="ARBA00001933"/>
    </source>
</evidence>